<comment type="caution">
    <text evidence="11">The sequence shown here is derived from an EMBL/GenBank/DDBJ whole genome shotgun (WGS) entry which is preliminary data.</text>
</comment>
<dbReference type="InterPro" id="IPR023392">
    <property type="entry name" value="Tom20_dom_sf"/>
</dbReference>
<keyword evidence="10" id="KW-0175">Coiled coil</keyword>
<dbReference type="PRINTS" id="PR00351">
    <property type="entry name" value="OM20RECEPTOR"/>
</dbReference>
<comment type="similarity">
    <text evidence="2">Belongs to the Tom20 family.</text>
</comment>
<dbReference type="Gene3D" id="1.20.960.10">
    <property type="entry name" value="Mitochondrial outer membrane translocase complex, subunit Tom20 domain"/>
    <property type="match status" value="1"/>
</dbReference>
<name>A0AAJ0FQU2_9PEZI</name>
<dbReference type="GO" id="GO:0016031">
    <property type="term" value="P:tRNA import into mitochondrion"/>
    <property type="evidence" value="ECO:0007669"/>
    <property type="project" value="TreeGrafter"/>
</dbReference>
<feature type="coiled-coil region" evidence="10">
    <location>
        <begin position="33"/>
        <end position="65"/>
    </location>
</feature>
<sequence>MSQTTVVATATVAALATGALAYAVYFDYRRRSHADFRRNLRRNERQQARAEKEAAEADAVNQRRAIRLAVDQAKEEGFPSNSEEKEAYFLEQVQAGEVLGADPANGLEAALAFYKALKVYPTPGDLISIYDKTVSKTPSLILWQPILDVLAEMIAYDGTLKIGSYTGGGGGVDMNDMNDMMREMGGMPGMPTVGLD</sequence>
<evidence type="ECO:0000256" key="1">
    <source>
        <dbReference type="ARBA" id="ARBA00004572"/>
    </source>
</evidence>
<comment type="subcellular location">
    <subcellularLocation>
        <location evidence="1">Mitochondrion outer membrane</location>
        <topology evidence="1">Single-pass membrane protein</topology>
    </subcellularLocation>
</comment>
<evidence type="ECO:0000256" key="9">
    <source>
        <dbReference type="ARBA" id="ARBA00023136"/>
    </source>
</evidence>
<evidence type="ECO:0000256" key="3">
    <source>
        <dbReference type="ARBA" id="ARBA00022448"/>
    </source>
</evidence>
<keyword evidence="7" id="KW-1133">Transmembrane helix</keyword>
<evidence type="ECO:0000313" key="11">
    <source>
        <dbReference type="EMBL" id="KAK1771644.1"/>
    </source>
</evidence>
<evidence type="ECO:0000256" key="7">
    <source>
        <dbReference type="ARBA" id="ARBA00022989"/>
    </source>
</evidence>
<dbReference type="AlphaFoldDB" id="A0AAJ0FQU2"/>
<gene>
    <name evidence="11" type="ORF">QBC33DRAFT_615854</name>
</gene>
<accession>A0AAJ0FQU2</accession>
<keyword evidence="9" id="KW-0472">Membrane</keyword>
<dbReference type="GO" id="GO:0008320">
    <property type="term" value="F:protein transmembrane transporter activity"/>
    <property type="evidence" value="ECO:0007669"/>
    <property type="project" value="TreeGrafter"/>
</dbReference>
<keyword evidence="11" id="KW-0675">Receptor</keyword>
<evidence type="ECO:0000256" key="6">
    <source>
        <dbReference type="ARBA" id="ARBA00022927"/>
    </source>
</evidence>
<keyword evidence="5" id="KW-1000">Mitochondrion outer membrane</keyword>
<dbReference type="RefSeq" id="XP_060287857.1">
    <property type="nucleotide sequence ID" value="XM_060432645.1"/>
</dbReference>
<dbReference type="GO" id="GO:0006886">
    <property type="term" value="P:intracellular protein transport"/>
    <property type="evidence" value="ECO:0007669"/>
    <property type="project" value="InterPro"/>
</dbReference>
<evidence type="ECO:0000256" key="5">
    <source>
        <dbReference type="ARBA" id="ARBA00022787"/>
    </source>
</evidence>
<evidence type="ECO:0000256" key="4">
    <source>
        <dbReference type="ARBA" id="ARBA00022692"/>
    </source>
</evidence>
<dbReference type="GO" id="GO:0005742">
    <property type="term" value="C:mitochondrial outer membrane translocase complex"/>
    <property type="evidence" value="ECO:0007669"/>
    <property type="project" value="InterPro"/>
</dbReference>
<dbReference type="GO" id="GO:0030943">
    <property type="term" value="F:mitochondrion targeting sequence binding"/>
    <property type="evidence" value="ECO:0007669"/>
    <property type="project" value="TreeGrafter"/>
</dbReference>
<dbReference type="EMBL" id="MU838998">
    <property type="protein sequence ID" value="KAK1771644.1"/>
    <property type="molecule type" value="Genomic_DNA"/>
</dbReference>
<evidence type="ECO:0000256" key="8">
    <source>
        <dbReference type="ARBA" id="ARBA00023128"/>
    </source>
</evidence>
<dbReference type="GeneID" id="85315832"/>
<dbReference type="SUPFAM" id="SSF47157">
    <property type="entry name" value="Mitochondrial import receptor subunit Tom20"/>
    <property type="match status" value="1"/>
</dbReference>
<dbReference type="GO" id="GO:0030150">
    <property type="term" value="P:protein import into mitochondrial matrix"/>
    <property type="evidence" value="ECO:0007669"/>
    <property type="project" value="TreeGrafter"/>
</dbReference>
<proteinExistence type="inferred from homology"/>
<dbReference type="PANTHER" id="PTHR12430:SF0">
    <property type="entry name" value="TRANSLOCASE OF OUTER MITOCHONDRIAL MEMBRANE 20"/>
    <property type="match status" value="1"/>
</dbReference>
<evidence type="ECO:0000256" key="10">
    <source>
        <dbReference type="SAM" id="Coils"/>
    </source>
</evidence>
<dbReference type="Pfam" id="PF02064">
    <property type="entry name" value="MAS20"/>
    <property type="match status" value="1"/>
</dbReference>
<evidence type="ECO:0000313" key="12">
    <source>
        <dbReference type="Proteomes" id="UP001244011"/>
    </source>
</evidence>
<dbReference type="Proteomes" id="UP001244011">
    <property type="component" value="Unassembled WGS sequence"/>
</dbReference>
<keyword evidence="3" id="KW-0813">Transport</keyword>
<dbReference type="PANTHER" id="PTHR12430">
    <property type="entry name" value="MITOCHONDRIAL IMPORT RECEPTOR SUBUNIT TOM20"/>
    <property type="match status" value="1"/>
</dbReference>
<keyword evidence="8" id="KW-0496">Mitochondrion</keyword>
<evidence type="ECO:0000256" key="2">
    <source>
        <dbReference type="ARBA" id="ARBA00005792"/>
    </source>
</evidence>
<reference evidence="11" key="1">
    <citation type="submission" date="2023-06" db="EMBL/GenBank/DDBJ databases">
        <title>Genome-scale phylogeny and comparative genomics of the fungal order Sordariales.</title>
        <authorList>
            <consortium name="Lawrence Berkeley National Laboratory"/>
            <person name="Hensen N."/>
            <person name="Bonometti L."/>
            <person name="Westerberg I."/>
            <person name="Brannstrom I.O."/>
            <person name="Guillou S."/>
            <person name="Cros-Aarteil S."/>
            <person name="Calhoun S."/>
            <person name="Haridas S."/>
            <person name="Kuo A."/>
            <person name="Mondo S."/>
            <person name="Pangilinan J."/>
            <person name="Riley R."/>
            <person name="Labutti K."/>
            <person name="Andreopoulos B."/>
            <person name="Lipzen A."/>
            <person name="Chen C."/>
            <person name="Yanf M."/>
            <person name="Daum C."/>
            <person name="Ng V."/>
            <person name="Clum A."/>
            <person name="Steindorff A."/>
            <person name="Ohm R."/>
            <person name="Martin F."/>
            <person name="Silar P."/>
            <person name="Natvig D."/>
            <person name="Lalanne C."/>
            <person name="Gautier V."/>
            <person name="Ament-Velasquez S.L."/>
            <person name="Kruys A."/>
            <person name="Hutchinson M.I."/>
            <person name="Powell A.J."/>
            <person name="Barry K."/>
            <person name="Miller A.N."/>
            <person name="Grigoriev I.V."/>
            <person name="Debuchy R."/>
            <person name="Gladieux P."/>
            <person name="Thoren M.H."/>
            <person name="Johannesson H."/>
        </authorList>
    </citation>
    <scope>NUCLEOTIDE SEQUENCE</scope>
    <source>
        <strain evidence="11">8032-3</strain>
    </source>
</reference>
<dbReference type="PIRSF" id="PIRSF037707">
    <property type="entry name" value="MAS20_rcpt"/>
    <property type="match status" value="1"/>
</dbReference>
<organism evidence="11 12">
    <name type="scientific">Phialemonium atrogriseum</name>
    <dbReference type="NCBI Taxonomy" id="1093897"/>
    <lineage>
        <taxon>Eukaryota</taxon>
        <taxon>Fungi</taxon>
        <taxon>Dikarya</taxon>
        <taxon>Ascomycota</taxon>
        <taxon>Pezizomycotina</taxon>
        <taxon>Sordariomycetes</taxon>
        <taxon>Sordariomycetidae</taxon>
        <taxon>Cephalothecales</taxon>
        <taxon>Cephalothecaceae</taxon>
        <taxon>Phialemonium</taxon>
    </lineage>
</organism>
<protein>
    <submittedName>
        <fullName evidence="11">MAS20 protein import receptor</fullName>
    </submittedName>
</protein>
<keyword evidence="6" id="KW-0653">Protein transport</keyword>
<keyword evidence="4" id="KW-0812">Transmembrane</keyword>
<keyword evidence="12" id="KW-1185">Reference proteome</keyword>
<dbReference type="GO" id="GO:0006605">
    <property type="term" value="P:protein targeting"/>
    <property type="evidence" value="ECO:0007669"/>
    <property type="project" value="InterPro"/>
</dbReference>
<dbReference type="InterPro" id="IPR002056">
    <property type="entry name" value="MAS20"/>
</dbReference>